<organism evidence="1 2">
    <name type="scientific">Shewanella aestuarii</name>
    <dbReference type="NCBI Taxonomy" id="1028752"/>
    <lineage>
        <taxon>Bacteria</taxon>
        <taxon>Pseudomonadati</taxon>
        <taxon>Pseudomonadota</taxon>
        <taxon>Gammaproteobacteria</taxon>
        <taxon>Alteromonadales</taxon>
        <taxon>Shewanellaceae</taxon>
        <taxon>Shewanella</taxon>
    </lineage>
</organism>
<proteinExistence type="predicted"/>
<reference evidence="1 2" key="1">
    <citation type="submission" date="2020-03" db="EMBL/GenBank/DDBJ databases">
        <title>Complete genome sequence of Shewanella sp.</title>
        <authorList>
            <person name="Kim Y.-S."/>
            <person name="Kim S.-J."/>
            <person name="Jung H.-K."/>
            <person name="Kim K.-H."/>
        </authorList>
    </citation>
    <scope>NUCLEOTIDE SEQUENCE [LARGE SCALE GENOMIC DNA]</scope>
    <source>
        <strain evidence="1 2">PN3F2</strain>
    </source>
</reference>
<evidence type="ECO:0000313" key="2">
    <source>
        <dbReference type="Proteomes" id="UP000502608"/>
    </source>
</evidence>
<dbReference type="AlphaFoldDB" id="A0A6G9QKH4"/>
<gene>
    <name evidence="1" type="ORF">HBH39_11090</name>
</gene>
<dbReference type="KEGG" id="saes:HBH39_11090"/>
<dbReference type="InterPro" id="IPR038086">
    <property type="entry name" value="DUF2789_sf"/>
</dbReference>
<dbReference type="Proteomes" id="UP000502608">
    <property type="component" value="Chromosome"/>
</dbReference>
<dbReference type="InterPro" id="IPR021250">
    <property type="entry name" value="DUF2789"/>
</dbReference>
<protein>
    <submittedName>
        <fullName evidence="1">DUF2789 domain-containing protein</fullName>
    </submittedName>
</protein>
<keyword evidence="2" id="KW-1185">Reference proteome</keyword>
<dbReference type="RefSeq" id="WP_167678252.1">
    <property type="nucleotide sequence ID" value="NZ_CP050313.1"/>
</dbReference>
<evidence type="ECO:0000313" key="1">
    <source>
        <dbReference type="EMBL" id="QIR14962.1"/>
    </source>
</evidence>
<dbReference type="Pfam" id="PF10982">
    <property type="entry name" value="DUF2789"/>
    <property type="match status" value="1"/>
</dbReference>
<name>A0A6G9QKH4_9GAMM</name>
<dbReference type="Gene3D" id="1.10.10.1130">
    <property type="entry name" value="Uncharacterised protein PF10982, DUF2789"/>
    <property type="match status" value="1"/>
</dbReference>
<dbReference type="EMBL" id="CP050313">
    <property type="protein sequence ID" value="QIR14962.1"/>
    <property type="molecule type" value="Genomic_DNA"/>
</dbReference>
<sequence length="81" mass="9300">MDTTKTNLNHLFQQLGLSNRPEDITIFIAAHALDKHTLLIDAPFWNSAQRTFLTESLQEDAQWSEVIDQLDVMLRQSSNSE</sequence>
<accession>A0A6G9QKH4</accession>